<evidence type="ECO:0000256" key="6">
    <source>
        <dbReference type="ARBA" id="ARBA00022703"/>
    </source>
</evidence>
<dbReference type="GO" id="GO:0008284">
    <property type="term" value="P:positive regulation of cell population proliferation"/>
    <property type="evidence" value="ECO:0007669"/>
    <property type="project" value="InterPro"/>
</dbReference>
<organism evidence="30 31">
    <name type="scientific">Pipistrellus kuhlii</name>
    <name type="common">Kuhl's pipistrelle</name>
    <dbReference type="NCBI Taxonomy" id="59472"/>
    <lineage>
        <taxon>Eukaryota</taxon>
        <taxon>Metazoa</taxon>
        <taxon>Chordata</taxon>
        <taxon>Craniata</taxon>
        <taxon>Vertebrata</taxon>
        <taxon>Euteleostomi</taxon>
        <taxon>Mammalia</taxon>
        <taxon>Eutheria</taxon>
        <taxon>Laurasiatheria</taxon>
        <taxon>Chiroptera</taxon>
        <taxon>Yangochiroptera</taxon>
        <taxon>Vespertilionidae</taxon>
        <taxon>Pipistrellus</taxon>
    </lineage>
</organism>
<feature type="disulfide bond" evidence="23">
    <location>
        <begin position="59"/>
        <end position="107"/>
    </location>
</feature>
<dbReference type="PROSITE" id="PS00107">
    <property type="entry name" value="PROTEIN_KINASE_ATP"/>
    <property type="match status" value="1"/>
</dbReference>
<dbReference type="EMBL" id="JACAGB010000058">
    <property type="protein sequence ID" value="KAF6280148.1"/>
    <property type="molecule type" value="Genomic_DNA"/>
</dbReference>
<feature type="disulfide bond" evidence="23">
    <location>
        <begin position="170"/>
        <end position="222"/>
    </location>
</feature>
<keyword evidence="14 20" id="KW-0829">Tyrosine-protein kinase</keyword>
<evidence type="ECO:0000256" key="4">
    <source>
        <dbReference type="ARBA" id="ARBA00022679"/>
    </source>
</evidence>
<evidence type="ECO:0000256" key="27">
    <source>
        <dbReference type="SAM" id="SignalP"/>
    </source>
</evidence>
<evidence type="ECO:0000256" key="25">
    <source>
        <dbReference type="SAM" id="MobiDB-lite"/>
    </source>
</evidence>
<dbReference type="InterPro" id="IPR000719">
    <property type="entry name" value="Prot_kinase_dom"/>
</dbReference>
<dbReference type="InterPro" id="IPR020635">
    <property type="entry name" value="Tyr_kinase_cat_dom"/>
</dbReference>
<dbReference type="InterPro" id="IPR016248">
    <property type="entry name" value="FGF_rcpt_fam"/>
</dbReference>
<dbReference type="InterPro" id="IPR001245">
    <property type="entry name" value="Ser-Thr/Tyr_kinase_cat_dom"/>
</dbReference>
<dbReference type="PROSITE" id="PS50835">
    <property type="entry name" value="IG_LIKE"/>
    <property type="match status" value="3"/>
</dbReference>
<feature type="binding site" evidence="22">
    <location>
        <position position="557"/>
    </location>
    <ligand>
        <name>ATP</name>
        <dbReference type="ChEBI" id="CHEBI:30616"/>
    </ligand>
</feature>
<keyword evidence="13 20" id="KW-0472">Membrane</keyword>
<keyword evidence="2" id="KW-1003">Cell membrane</keyword>
<dbReference type="AlphaFoldDB" id="A0A7J7RVH8"/>
<gene>
    <name evidence="30" type="ORF">mPipKuh1_005069</name>
</gene>
<dbReference type="GO" id="GO:0017134">
    <property type="term" value="F:fibroblast growth factor binding"/>
    <property type="evidence" value="ECO:0007669"/>
    <property type="project" value="TreeGrafter"/>
</dbReference>
<keyword evidence="3" id="KW-0597">Phosphoprotein</keyword>
<dbReference type="GO" id="GO:0060349">
    <property type="term" value="P:bone morphogenesis"/>
    <property type="evidence" value="ECO:0007669"/>
    <property type="project" value="UniProtKB-ARBA"/>
</dbReference>
<evidence type="ECO:0000256" key="17">
    <source>
        <dbReference type="ARBA" id="ARBA00023180"/>
    </source>
</evidence>
<dbReference type="GO" id="GO:0005007">
    <property type="term" value="F:fibroblast growth factor receptor activity"/>
    <property type="evidence" value="ECO:0007669"/>
    <property type="project" value="InterPro"/>
</dbReference>
<dbReference type="InterPro" id="IPR003599">
    <property type="entry name" value="Ig_sub"/>
</dbReference>
<keyword evidence="17" id="KW-0325">Glycoprotein</keyword>
<dbReference type="PRINTS" id="PR00109">
    <property type="entry name" value="TYRKINASE"/>
</dbReference>
<evidence type="ECO:0000256" key="7">
    <source>
        <dbReference type="ARBA" id="ARBA00022729"/>
    </source>
</evidence>
<keyword evidence="5 26" id="KW-0812">Transmembrane</keyword>
<proteinExistence type="inferred from homology"/>
<feature type="active site" description="Proton acceptor" evidence="21">
    <location>
        <position position="612"/>
    </location>
</feature>
<keyword evidence="4 20" id="KW-0808">Transferase</keyword>
<evidence type="ECO:0000313" key="30">
    <source>
        <dbReference type="EMBL" id="KAF6280148.1"/>
    </source>
</evidence>
<feature type="binding site" evidence="22">
    <location>
        <position position="630"/>
    </location>
    <ligand>
        <name>ATP</name>
        <dbReference type="ChEBI" id="CHEBI:30616"/>
    </ligand>
</feature>
<feature type="chain" id="PRO_5029511578" description="Fibroblast growth factor receptor" evidence="27">
    <location>
        <begin position="20"/>
        <end position="801"/>
    </location>
</feature>
<evidence type="ECO:0000256" key="13">
    <source>
        <dbReference type="ARBA" id="ARBA00023136"/>
    </source>
</evidence>
<evidence type="ECO:0000256" key="26">
    <source>
        <dbReference type="SAM" id="Phobius"/>
    </source>
</evidence>
<dbReference type="EC" id="2.7.10.1" evidence="20"/>
<dbReference type="GO" id="GO:0008283">
    <property type="term" value="P:cell population proliferation"/>
    <property type="evidence" value="ECO:0007669"/>
    <property type="project" value="UniProtKB-ARBA"/>
</dbReference>
<dbReference type="CDD" id="cd05857">
    <property type="entry name" value="IgI_2_FGFR"/>
    <property type="match status" value="1"/>
</dbReference>
<evidence type="ECO:0000259" key="29">
    <source>
        <dbReference type="PROSITE" id="PS50835"/>
    </source>
</evidence>
<dbReference type="Proteomes" id="UP000558488">
    <property type="component" value="Unassembled WGS sequence"/>
</dbReference>
<evidence type="ECO:0000256" key="19">
    <source>
        <dbReference type="ARBA" id="ARBA00051243"/>
    </source>
</evidence>
<evidence type="ECO:0000256" key="22">
    <source>
        <dbReference type="PIRSR" id="PIRSR000628-2"/>
    </source>
</evidence>
<dbReference type="Gene3D" id="3.30.200.20">
    <property type="entry name" value="Phosphorylase Kinase, domain 1"/>
    <property type="match status" value="1"/>
</dbReference>
<dbReference type="GO" id="GO:0005524">
    <property type="term" value="F:ATP binding"/>
    <property type="evidence" value="ECO:0007669"/>
    <property type="project" value="UniProtKB-UniRule"/>
</dbReference>
<keyword evidence="15 23" id="KW-1015">Disulfide bond</keyword>
<feature type="binding site" evidence="22">
    <location>
        <begin position="551"/>
        <end position="553"/>
    </location>
    <ligand>
        <name>ATP</name>
        <dbReference type="ChEBI" id="CHEBI:30616"/>
    </ligand>
</feature>
<evidence type="ECO:0000313" key="31">
    <source>
        <dbReference type="Proteomes" id="UP000558488"/>
    </source>
</evidence>
<comment type="subcellular location">
    <subcellularLocation>
        <location evidence="1">Cell membrane</location>
        <topology evidence="1">Single-pass type I membrane protein</topology>
    </subcellularLocation>
</comment>
<dbReference type="Gene3D" id="2.60.40.10">
    <property type="entry name" value="Immunoglobulins"/>
    <property type="match status" value="3"/>
</dbReference>
<dbReference type="PIRSF" id="PIRSF000628">
    <property type="entry name" value="FGFR"/>
    <property type="match status" value="1"/>
</dbReference>
<feature type="binding site" evidence="22">
    <location>
        <begin position="473"/>
        <end position="479"/>
    </location>
    <ligand>
        <name>ATP</name>
        <dbReference type="ChEBI" id="CHEBI:30616"/>
    </ligand>
</feature>
<evidence type="ECO:0000256" key="21">
    <source>
        <dbReference type="PIRSR" id="PIRSR000628-1"/>
    </source>
</evidence>
<dbReference type="InterPro" id="IPR007110">
    <property type="entry name" value="Ig-like_dom"/>
</dbReference>
<keyword evidence="18" id="KW-0393">Immunoglobulin domain</keyword>
<dbReference type="FunFam" id="2.60.40.10:FF:000423">
    <property type="entry name" value="Fibroblast growth factor receptor"/>
    <property type="match status" value="1"/>
</dbReference>
<comment type="caution">
    <text evidence="30">The sequence shown here is derived from an EMBL/GenBank/DDBJ whole genome shotgun (WGS) entry which is preliminary data.</text>
</comment>
<feature type="domain" description="Ig-like" evidence="29">
    <location>
        <begin position="150"/>
        <end position="238"/>
    </location>
</feature>
<dbReference type="CDD" id="cd04974">
    <property type="entry name" value="IgI_3_FGFR"/>
    <property type="match status" value="1"/>
</dbReference>
<keyword evidence="31" id="KW-1185">Reference proteome</keyword>
<keyword evidence="10 20" id="KW-0418">Kinase</keyword>
<dbReference type="PANTHER" id="PTHR24416">
    <property type="entry name" value="TYROSINE-PROTEIN KINASE RECEPTOR"/>
    <property type="match status" value="1"/>
</dbReference>
<protein>
    <recommendedName>
        <fullName evidence="20">Fibroblast growth factor receptor</fullName>
        <ecNumber evidence="20">2.7.10.1</ecNumber>
    </recommendedName>
</protein>
<dbReference type="SUPFAM" id="SSF48726">
    <property type="entry name" value="Immunoglobulin"/>
    <property type="match status" value="3"/>
</dbReference>
<feature type="domain" description="Ig-like" evidence="29">
    <location>
        <begin position="247"/>
        <end position="336"/>
    </location>
</feature>
<evidence type="ECO:0000256" key="1">
    <source>
        <dbReference type="ARBA" id="ARBA00004251"/>
    </source>
</evidence>
<keyword evidence="8" id="KW-0677">Repeat</keyword>
<dbReference type="Gene3D" id="1.10.510.10">
    <property type="entry name" value="Transferase(Phosphotransferase) domain 1"/>
    <property type="match status" value="1"/>
</dbReference>
<dbReference type="GO" id="GO:0006915">
    <property type="term" value="P:apoptotic process"/>
    <property type="evidence" value="ECO:0007669"/>
    <property type="project" value="UniProtKB-KW"/>
</dbReference>
<dbReference type="PROSITE" id="PS50011">
    <property type="entry name" value="PROTEIN_KINASE_DOM"/>
    <property type="match status" value="1"/>
</dbReference>
<keyword evidence="6" id="KW-0053">Apoptosis</keyword>
<evidence type="ECO:0000256" key="20">
    <source>
        <dbReference type="PIRNR" id="PIRNR000628"/>
    </source>
</evidence>
<feature type="compositionally biased region" description="Low complexity" evidence="25">
    <location>
        <begin position="766"/>
        <end position="782"/>
    </location>
</feature>
<dbReference type="InterPro" id="IPR036179">
    <property type="entry name" value="Ig-like_dom_sf"/>
</dbReference>
<evidence type="ECO:0000256" key="2">
    <source>
        <dbReference type="ARBA" id="ARBA00022475"/>
    </source>
</evidence>
<evidence type="ECO:0000256" key="3">
    <source>
        <dbReference type="ARBA" id="ARBA00022553"/>
    </source>
</evidence>
<dbReference type="FunFam" id="1.10.510.10:FF:000007">
    <property type="entry name" value="Fibroblast growth factor receptor"/>
    <property type="match status" value="1"/>
</dbReference>
<dbReference type="FunFam" id="3.30.200.20:FF:000011">
    <property type="entry name" value="Fibroblast growth factor receptor"/>
    <property type="match status" value="1"/>
</dbReference>
<keyword evidence="16 20" id="KW-0675">Receptor</keyword>
<dbReference type="SMART" id="SM00219">
    <property type="entry name" value="TyrKc"/>
    <property type="match status" value="1"/>
</dbReference>
<evidence type="ECO:0000256" key="9">
    <source>
        <dbReference type="ARBA" id="ARBA00022741"/>
    </source>
</evidence>
<evidence type="ECO:0000256" key="5">
    <source>
        <dbReference type="ARBA" id="ARBA00022692"/>
    </source>
</evidence>
<comment type="catalytic activity">
    <reaction evidence="19 20">
        <text>L-tyrosyl-[protein] + ATP = O-phospho-L-tyrosyl-[protein] + ADP + H(+)</text>
        <dbReference type="Rhea" id="RHEA:10596"/>
        <dbReference type="Rhea" id="RHEA-COMP:10136"/>
        <dbReference type="Rhea" id="RHEA-COMP:20101"/>
        <dbReference type="ChEBI" id="CHEBI:15378"/>
        <dbReference type="ChEBI" id="CHEBI:30616"/>
        <dbReference type="ChEBI" id="CHEBI:46858"/>
        <dbReference type="ChEBI" id="CHEBI:61978"/>
        <dbReference type="ChEBI" id="CHEBI:456216"/>
        <dbReference type="EC" id="2.7.10.1"/>
    </reaction>
</comment>
<keyword evidence="9 20" id="KW-0547">Nucleotide-binding</keyword>
<keyword evidence="11 20" id="KW-0067">ATP-binding</keyword>
<dbReference type="GO" id="GO:0051216">
    <property type="term" value="P:cartilage development"/>
    <property type="evidence" value="ECO:0007669"/>
    <property type="project" value="UniProtKB-ARBA"/>
</dbReference>
<dbReference type="InterPro" id="IPR013098">
    <property type="entry name" value="Ig_I-set"/>
</dbReference>
<dbReference type="Pfam" id="PF07714">
    <property type="entry name" value="PK_Tyr_Ser-Thr"/>
    <property type="match status" value="1"/>
</dbReference>
<evidence type="ECO:0000256" key="16">
    <source>
        <dbReference type="ARBA" id="ARBA00023170"/>
    </source>
</evidence>
<dbReference type="InterPro" id="IPR008266">
    <property type="entry name" value="Tyr_kinase_AS"/>
</dbReference>
<dbReference type="SMART" id="SM00408">
    <property type="entry name" value="IGc2"/>
    <property type="match status" value="3"/>
</dbReference>
<feature type="signal peptide" evidence="27">
    <location>
        <begin position="1"/>
        <end position="19"/>
    </location>
</feature>
<dbReference type="SMART" id="SM00409">
    <property type="entry name" value="IG"/>
    <property type="match status" value="3"/>
</dbReference>
<accession>A0A7J7RVH8</accession>
<feature type="region of interest" description="Disordered" evidence="25">
    <location>
        <begin position="762"/>
        <end position="801"/>
    </location>
</feature>
<name>A0A7J7RVH8_PIPKU</name>
<dbReference type="GO" id="GO:0005886">
    <property type="term" value="C:plasma membrane"/>
    <property type="evidence" value="ECO:0007669"/>
    <property type="project" value="UniProtKB-SubCell"/>
</dbReference>
<dbReference type="InterPro" id="IPR050122">
    <property type="entry name" value="RTK"/>
</dbReference>
<reference evidence="30 31" key="1">
    <citation type="journal article" date="2020" name="Nature">
        <title>Six reference-quality genomes reveal evolution of bat adaptations.</title>
        <authorList>
            <person name="Jebb D."/>
            <person name="Huang Z."/>
            <person name="Pippel M."/>
            <person name="Hughes G.M."/>
            <person name="Lavrichenko K."/>
            <person name="Devanna P."/>
            <person name="Winkler S."/>
            <person name="Jermiin L.S."/>
            <person name="Skirmuntt E.C."/>
            <person name="Katzourakis A."/>
            <person name="Burkitt-Gray L."/>
            <person name="Ray D.A."/>
            <person name="Sullivan K.A.M."/>
            <person name="Roscito J.G."/>
            <person name="Kirilenko B.M."/>
            <person name="Davalos L.M."/>
            <person name="Corthals A.P."/>
            <person name="Power M.L."/>
            <person name="Jones G."/>
            <person name="Ransome R.D."/>
            <person name="Dechmann D.K.N."/>
            <person name="Locatelli A.G."/>
            <person name="Puechmaille S.J."/>
            <person name="Fedrigo O."/>
            <person name="Jarvis E.D."/>
            <person name="Hiller M."/>
            <person name="Vernes S.C."/>
            <person name="Myers E.W."/>
            <person name="Teeling E.C."/>
        </authorList>
    </citation>
    <scope>NUCLEOTIDE SEQUENCE [LARGE SCALE GENOMIC DNA]</scope>
    <source>
        <strain evidence="30">MPipKuh1</strain>
        <tissue evidence="30">Flight muscle</tissue>
    </source>
</reference>
<dbReference type="InterPro" id="IPR003598">
    <property type="entry name" value="Ig_sub2"/>
</dbReference>
<dbReference type="InterPro" id="IPR013783">
    <property type="entry name" value="Ig-like_fold"/>
</dbReference>
<dbReference type="Pfam" id="PF07679">
    <property type="entry name" value="I-set"/>
    <property type="match status" value="2"/>
</dbReference>
<comment type="similarity">
    <text evidence="20">Belongs to the protein kinase superfamily. Tyr protein kinase family. Fibroblast growth factor receptor subfamily.</text>
</comment>
<feature type="domain" description="Ig-like" evidence="29">
    <location>
        <begin position="42"/>
        <end position="117"/>
    </location>
</feature>
<dbReference type="GO" id="GO:0001503">
    <property type="term" value="P:ossification"/>
    <property type="evidence" value="ECO:0007669"/>
    <property type="project" value="UniProtKB-ARBA"/>
</dbReference>
<dbReference type="SUPFAM" id="SSF56112">
    <property type="entry name" value="Protein kinase-like (PK-like)"/>
    <property type="match status" value="1"/>
</dbReference>
<dbReference type="Pfam" id="PF21165">
    <property type="entry name" value="FGFR3_TM"/>
    <property type="match status" value="1"/>
</dbReference>
<evidence type="ECO:0000256" key="12">
    <source>
        <dbReference type="ARBA" id="ARBA00022989"/>
    </source>
</evidence>
<dbReference type="InterPro" id="IPR011009">
    <property type="entry name" value="Kinase-like_dom_sf"/>
</dbReference>
<feature type="domain" description="Protein kinase" evidence="28">
    <location>
        <begin position="467"/>
        <end position="756"/>
    </location>
</feature>
<evidence type="ECO:0000259" key="28">
    <source>
        <dbReference type="PROSITE" id="PS50011"/>
    </source>
</evidence>
<evidence type="ECO:0000256" key="10">
    <source>
        <dbReference type="ARBA" id="ARBA00022777"/>
    </source>
</evidence>
<feature type="disulfide bond" evidence="23">
    <location>
        <begin position="269"/>
        <end position="332"/>
    </location>
</feature>
<dbReference type="PANTHER" id="PTHR24416:SF505">
    <property type="entry name" value="FIBROBLAST GROWTH FACTOR RECEPTOR 3"/>
    <property type="match status" value="1"/>
</dbReference>
<dbReference type="FunFam" id="2.60.40.10:FF:000020">
    <property type="entry name" value="Fibroblast growth factor receptor"/>
    <property type="match status" value="1"/>
</dbReference>
<evidence type="ECO:0000256" key="23">
    <source>
        <dbReference type="PIRSR" id="PIRSR000628-3"/>
    </source>
</evidence>
<keyword evidence="7 27" id="KW-0732">Signal</keyword>
<feature type="region of interest" description="Disordered" evidence="25">
    <location>
        <begin position="123"/>
        <end position="144"/>
    </location>
</feature>
<evidence type="ECO:0000256" key="14">
    <source>
        <dbReference type="ARBA" id="ARBA00023137"/>
    </source>
</evidence>
<evidence type="ECO:0000256" key="8">
    <source>
        <dbReference type="ARBA" id="ARBA00022737"/>
    </source>
</evidence>
<feature type="compositionally biased region" description="Acidic residues" evidence="25">
    <location>
        <begin position="130"/>
        <end position="141"/>
    </location>
</feature>
<dbReference type="GO" id="GO:0043410">
    <property type="term" value="P:positive regulation of MAPK cascade"/>
    <property type="evidence" value="ECO:0007669"/>
    <property type="project" value="TreeGrafter"/>
</dbReference>
<sequence length="801" mass="87504">MGAPAWALALCAAAVVAGAAGPPGAERRVARRVAEAPGPEPPQQEQLVFGSGDTVELSCRPPEGAPTGPTVWAKDGAGLVPSDRLLLGPRRLQVLNASQEDAGAYSCRQQPTQRELCRFSVRVTDAPSSGDDEDGEDEAEDTGAPYWTRPERMEKKLLAVPAANTVRFRCPAAGNPTPTISWLKNGKEFRGEHRIGGIKLRHQQWSLVMESVVPSDRGNYTCVVQNRLGSIRQTYTLDVLERSPHRPILQAGLPANQTAVVGSDVEFHCKVYSDAQPHIQWLKHVEVNGSKVGPDGTPYVTVLKSWTSETAEADSRLRLANVSARDGGEYLCRATNFIGVSEKAFWLRVHGPRAAEEEPAEAGEAGSVYAGVLSYGVGFLLFVLVVAAMTLCRLRSPPKKGLAPAVHKVSRFPLKRQVSLESNSSMNSNTPLVRIARLSSGEGPALANVSELELPADPKWELPRARLTLGKPLGEGCFGQVVMAEAIGIDKDRATKPVTVAVKMLKDDATDKDLSDLVSEMEMMKMIGKHKNIINLLGACTQGGPLYVLVEFAAKGNLREYLRARRPPGTDYSFDTCKLPEEQLTCKDLVSCAYQVARGMEYLASQKCIHRDLAARNVLVTEDNVMKIADFGLARDVHNLDYYKKTTNGRLPVKWMAPEALFDRVYTHQSDVWSFGVLLWEIFTLGGSPYPGVPVEELFKLLKEGHRMDKPANCTHELYMVMRECWHAVPSQRPTFKQLVEDLDRILTVTSTDEYLDLSVPFEQYSPGGQDTPSSGSSGDDSVFAHDLLPPAPPSSGGPQT</sequence>
<evidence type="ECO:0000256" key="24">
    <source>
        <dbReference type="PROSITE-ProRule" id="PRU10141"/>
    </source>
</evidence>
<dbReference type="FunFam" id="2.60.40.10:FF:000016">
    <property type="entry name" value="Fibroblast growth factor receptor"/>
    <property type="match status" value="1"/>
</dbReference>
<feature type="compositionally biased region" description="Pro residues" evidence="25">
    <location>
        <begin position="790"/>
        <end position="801"/>
    </location>
</feature>
<dbReference type="GO" id="GO:0043235">
    <property type="term" value="C:receptor complex"/>
    <property type="evidence" value="ECO:0007669"/>
    <property type="project" value="TreeGrafter"/>
</dbReference>
<evidence type="ECO:0000256" key="15">
    <source>
        <dbReference type="ARBA" id="ARBA00023157"/>
    </source>
</evidence>
<dbReference type="PROSITE" id="PS00109">
    <property type="entry name" value="PROTEIN_KINASE_TYR"/>
    <property type="match status" value="1"/>
</dbReference>
<feature type="binding site" evidence="22">
    <location>
        <position position="616"/>
    </location>
    <ligand>
        <name>ATP</name>
        <dbReference type="ChEBI" id="CHEBI:30616"/>
    </ligand>
</feature>
<feature type="binding site" evidence="22 24">
    <location>
        <position position="503"/>
    </location>
    <ligand>
        <name>ATP</name>
        <dbReference type="ChEBI" id="CHEBI:30616"/>
    </ligand>
</feature>
<dbReference type="Gene3D" id="6.10.250.1740">
    <property type="match status" value="1"/>
</dbReference>
<feature type="transmembrane region" description="Helical" evidence="26">
    <location>
        <begin position="368"/>
        <end position="392"/>
    </location>
</feature>
<evidence type="ECO:0000256" key="11">
    <source>
        <dbReference type="ARBA" id="ARBA00022840"/>
    </source>
</evidence>
<evidence type="ECO:0000256" key="18">
    <source>
        <dbReference type="ARBA" id="ARBA00023319"/>
    </source>
</evidence>
<dbReference type="InterPro" id="IPR017441">
    <property type="entry name" value="Protein_kinase_ATP_BS"/>
</dbReference>
<keyword evidence="12 26" id="KW-1133">Transmembrane helix</keyword>